<sequence>MRAAQALVQGLRLKIRGGAFDVAEEQGIHGLVLCTDTAPRNVVVSLRSVRPNASLKVWNVWRRQVDGHSVTQAWLGNAGMRVSGAENRLLLRCSESLRA</sequence>
<accession>A0A918C9K7</accession>
<reference evidence="1" key="1">
    <citation type="journal article" date="2014" name="Int. J. Syst. Evol. Microbiol.">
        <title>Complete genome sequence of Corynebacterium casei LMG S-19264T (=DSM 44701T), isolated from a smear-ripened cheese.</title>
        <authorList>
            <consortium name="US DOE Joint Genome Institute (JGI-PGF)"/>
            <person name="Walter F."/>
            <person name="Albersmeier A."/>
            <person name="Kalinowski J."/>
            <person name="Ruckert C."/>
        </authorList>
    </citation>
    <scope>NUCLEOTIDE SEQUENCE</scope>
    <source>
        <strain evidence="1">JCM 3346</strain>
    </source>
</reference>
<keyword evidence="2" id="KW-1185">Reference proteome</keyword>
<dbReference type="EMBL" id="BMRJ01000001">
    <property type="protein sequence ID" value="GGR11742.1"/>
    <property type="molecule type" value="Genomic_DNA"/>
</dbReference>
<evidence type="ECO:0000313" key="2">
    <source>
        <dbReference type="Proteomes" id="UP000610303"/>
    </source>
</evidence>
<organism evidence="1 2">
    <name type="scientific">Agromyces mediolanus</name>
    <name type="common">Corynebacterium mediolanum</name>
    <dbReference type="NCBI Taxonomy" id="41986"/>
    <lineage>
        <taxon>Bacteria</taxon>
        <taxon>Bacillati</taxon>
        <taxon>Actinomycetota</taxon>
        <taxon>Actinomycetes</taxon>
        <taxon>Micrococcales</taxon>
        <taxon>Microbacteriaceae</taxon>
        <taxon>Agromyces</taxon>
    </lineage>
</organism>
<gene>
    <name evidence="1" type="ORF">GCM10010196_00140</name>
</gene>
<proteinExistence type="predicted"/>
<protein>
    <submittedName>
        <fullName evidence="1">Uncharacterized protein</fullName>
    </submittedName>
</protein>
<dbReference type="AlphaFoldDB" id="A0A918C9K7"/>
<name>A0A918C9K7_AGRME</name>
<evidence type="ECO:0000313" key="1">
    <source>
        <dbReference type="EMBL" id="GGR11742.1"/>
    </source>
</evidence>
<comment type="caution">
    <text evidence="1">The sequence shown here is derived from an EMBL/GenBank/DDBJ whole genome shotgun (WGS) entry which is preliminary data.</text>
</comment>
<dbReference type="Proteomes" id="UP000610303">
    <property type="component" value="Unassembled WGS sequence"/>
</dbReference>
<reference evidence="1" key="2">
    <citation type="submission" date="2020-09" db="EMBL/GenBank/DDBJ databases">
        <authorList>
            <person name="Sun Q."/>
            <person name="Ohkuma M."/>
        </authorList>
    </citation>
    <scope>NUCLEOTIDE SEQUENCE</scope>
    <source>
        <strain evidence="1">JCM 3346</strain>
    </source>
</reference>